<dbReference type="InParanoid" id="A0A671DXE9"/>
<feature type="domain" description="DUF4587" evidence="2">
    <location>
        <begin position="143"/>
        <end position="218"/>
    </location>
</feature>
<feature type="compositionally biased region" description="Basic residues" evidence="1">
    <location>
        <begin position="210"/>
        <end position="220"/>
    </location>
</feature>
<accession>A0A671DXE9</accession>
<evidence type="ECO:0000259" key="2">
    <source>
        <dbReference type="Pfam" id="PF15248"/>
    </source>
</evidence>
<keyword evidence="4" id="KW-1185">Reference proteome</keyword>
<dbReference type="Pfam" id="PF15248">
    <property type="entry name" value="DUF4587"/>
    <property type="match status" value="1"/>
</dbReference>
<dbReference type="InterPro" id="IPR038915">
    <property type="entry name" value="PRR29-like"/>
</dbReference>
<reference evidence="3" key="4">
    <citation type="submission" date="2025-08" db="UniProtKB">
        <authorList>
            <consortium name="Ensembl"/>
        </authorList>
    </citation>
    <scope>IDENTIFICATION</scope>
</reference>
<feature type="compositionally biased region" description="Polar residues" evidence="1">
    <location>
        <begin position="184"/>
        <end position="195"/>
    </location>
</feature>
<name>A0A671DXE9_RHIFE</name>
<sequence length="280" mass="29861">MGQVPCLPVPRSYPACTWGSSPGPHHNVISSQKLQQEREDDPPDAALQSALRTRRDLLQRLWVGPHCSKTWPSLRRVGVALSGLSGSLGPVGVSLAAPPPAPELPLQVIQHQIPQPPTTIIQQLPQQPLTAQIPPAQAFPTERSGSIKEDMVEMMLLQTAQMHQVIMQSLMLQALPPSAMAPSQGPQATPQNPTLQRAHAAVPRAEKRKPPSVHHHHHHPAPAAPLQAVPAPGSPAPYSVWSPVVPATALPPAASFLPTVRHVTALSSHPWTVAGSPEGL</sequence>
<protein>
    <recommendedName>
        <fullName evidence="2">DUF4587 domain-containing protein</fullName>
    </recommendedName>
</protein>
<dbReference type="PANTHER" id="PTHR28604">
    <property type="match status" value="1"/>
</dbReference>
<dbReference type="GeneTree" id="ENSGT00390000011514"/>
<organism evidence="3 4">
    <name type="scientific">Rhinolophus ferrumequinum</name>
    <name type="common">Greater horseshoe bat</name>
    <dbReference type="NCBI Taxonomy" id="59479"/>
    <lineage>
        <taxon>Eukaryota</taxon>
        <taxon>Metazoa</taxon>
        <taxon>Chordata</taxon>
        <taxon>Craniata</taxon>
        <taxon>Vertebrata</taxon>
        <taxon>Euteleostomi</taxon>
        <taxon>Mammalia</taxon>
        <taxon>Eutheria</taxon>
        <taxon>Laurasiatheria</taxon>
        <taxon>Chiroptera</taxon>
        <taxon>Yinpterochiroptera</taxon>
        <taxon>Rhinolophoidea</taxon>
        <taxon>Rhinolophidae</taxon>
        <taxon>Rhinolophinae</taxon>
        <taxon>Rhinolophus</taxon>
    </lineage>
</organism>
<evidence type="ECO:0000313" key="4">
    <source>
        <dbReference type="Proteomes" id="UP000472240"/>
    </source>
</evidence>
<evidence type="ECO:0000256" key="1">
    <source>
        <dbReference type="SAM" id="MobiDB-lite"/>
    </source>
</evidence>
<reference evidence="3 4" key="2">
    <citation type="journal article" date="2018" name="Annu Rev Anim Biosci">
        <title>Bat Biology, Genomes, and the Bat1K Project: To Generate Chromosome-Level Genomes for All Living Bat Species.</title>
        <authorList>
            <person name="Teeling E.C."/>
            <person name="Vernes S.C."/>
            <person name="Davalos L.M."/>
            <person name="Ray D.A."/>
            <person name="Gilbert M.T.P."/>
            <person name="Myers E."/>
        </authorList>
    </citation>
    <scope>NUCLEOTIDE SEQUENCE</scope>
</reference>
<dbReference type="PANTHER" id="PTHR28604:SF2">
    <property type="entry name" value="RIKEN CDNA 2610028H24 GENE"/>
    <property type="match status" value="1"/>
</dbReference>
<reference evidence="4" key="3">
    <citation type="submission" date="2018-12" db="EMBL/GenBank/DDBJ databases">
        <title>G10K-VGP greater horseshoe bat female genome, primary haplotype.</title>
        <authorList>
            <person name="Teeling E."/>
            <person name="Myers G."/>
            <person name="Vernes S."/>
            <person name="Pippel M."/>
            <person name="Winkler S."/>
            <person name="Fedrigo O."/>
            <person name="Rhie A."/>
            <person name="Koren S."/>
            <person name="Phillippy A."/>
            <person name="Lewin H."/>
            <person name="Damas J."/>
            <person name="Howe K."/>
            <person name="Mountcastle J."/>
            <person name="Jarvis E.D."/>
        </authorList>
    </citation>
    <scope>NUCLEOTIDE SEQUENCE [LARGE SCALE GENOMIC DNA]</scope>
</reference>
<reference evidence="3" key="5">
    <citation type="submission" date="2025-09" db="UniProtKB">
        <authorList>
            <consortium name="Ensembl"/>
        </authorList>
    </citation>
    <scope>IDENTIFICATION</scope>
</reference>
<reference evidence="3 4" key="1">
    <citation type="journal article" date="2015" name="Annu Rev Anim Biosci">
        <title>The Genome 10K Project: a way forward.</title>
        <authorList>
            <person name="Koepfli K.P."/>
            <person name="Paten B."/>
            <person name="O'Brien S.J."/>
            <person name="Koepfli K.P."/>
            <person name="Paten B."/>
            <person name="Antunes A."/>
            <person name="Belov K."/>
            <person name="Bustamante C."/>
            <person name="Castoe T.A."/>
            <person name="Clawson H."/>
            <person name="Crawford A.J."/>
            <person name="Diekhans M."/>
            <person name="Distel D."/>
            <person name="Durbin R."/>
            <person name="Earl D."/>
            <person name="Fujita M.K."/>
            <person name="Gamble T."/>
            <person name="Georges A."/>
            <person name="Gemmell N."/>
            <person name="Gilbert M.T."/>
            <person name="Graves J.M."/>
            <person name="Green R.E."/>
            <person name="Hickey G."/>
            <person name="Jarvis E.D."/>
            <person name="Johnson W."/>
            <person name="Komissarov A."/>
            <person name="Korf I."/>
            <person name="Kuhn R."/>
            <person name="Larkin D.M."/>
            <person name="Lewin H."/>
            <person name="Lopez J.V."/>
            <person name="Ma J."/>
            <person name="Marques-Bonet T."/>
            <person name="Miller W."/>
            <person name="Murphy R."/>
            <person name="Pevzner P."/>
            <person name="Shapiro B."/>
            <person name="Steiner C."/>
            <person name="Tamazian G."/>
            <person name="Venkatesh B."/>
            <person name="Wang J."/>
            <person name="Wayne R."/>
            <person name="Wiley E."/>
            <person name="Yang H."/>
            <person name="Zhang G."/>
            <person name="Haussler D."/>
            <person name="Ryder O."/>
            <person name="O'Brien S.J."/>
        </authorList>
    </citation>
    <scope>NUCLEOTIDE SEQUENCE</scope>
</reference>
<proteinExistence type="predicted"/>
<evidence type="ECO:0000313" key="3">
    <source>
        <dbReference type="Ensembl" id="ENSRFEP00010002947.1"/>
    </source>
</evidence>
<feature type="region of interest" description="Disordered" evidence="1">
    <location>
        <begin position="24"/>
        <end position="44"/>
    </location>
</feature>
<dbReference type="Proteomes" id="UP000472240">
    <property type="component" value="Chromosome 2"/>
</dbReference>
<dbReference type="AlphaFoldDB" id="A0A671DXE9"/>
<dbReference type="Ensembl" id="ENSRFET00010003242.1">
    <property type="protein sequence ID" value="ENSRFEP00010002947.1"/>
    <property type="gene ID" value="ENSRFEG00010002090.1"/>
</dbReference>
<feature type="region of interest" description="Disordered" evidence="1">
    <location>
        <begin position="177"/>
        <end position="232"/>
    </location>
</feature>
<dbReference type="InterPro" id="IPR027904">
    <property type="entry name" value="DUF4587"/>
</dbReference>